<evidence type="ECO:0000256" key="1">
    <source>
        <dbReference type="SAM" id="Phobius"/>
    </source>
</evidence>
<gene>
    <name evidence="3" type="ORF">SMTD_LOCUS2119</name>
</gene>
<keyword evidence="4" id="KW-1185">Reference proteome</keyword>
<protein>
    <recommendedName>
        <fullName evidence="2">PDEase domain-containing protein</fullName>
    </recommendedName>
</protein>
<evidence type="ECO:0000313" key="4">
    <source>
        <dbReference type="Proteomes" id="UP000269396"/>
    </source>
</evidence>
<dbReference type="InterPro" id="IPR036971">
    <property type="entry name" value="PDEase_catalytic_dom_sf"/>
</dbReference>
<organism evidence="3 4">
    <name type="scientific">Schistosoma mattheei</name>
    <dbReference type="NCBI Taxonomy" id="31246"/>
    <lineage>
        <taxon>Eukaryota</taxon>
        <taxon>Metazoa</taxon>
        <taxon>Spiralia</taxon>
        <taxon>Lophotrochozoa</taxon>
        <taxon>Platyhelminthes</taxon>
        <taxon>Trematoda</taxon>
        <taxon>Digenea</taxon>
        <taxon>Strigeidida</taxon>
        <taxon>Schistosomatoidea</taxon>
        <taxon>Schistosomatidae</taxon>
        <taxon>Schistosoma</taxon>
    </lineage>
</organism>
<feature type="domain" description="PDEase" evidence="2">
    <location>
        <begin position="1"/>
        <end position="58"/>
    </location>
</feature>
<sequence>MENHHLAIAFSLLSQPGHDVFENFPRKQRLSSRRMIIDMVSYKCTISIIIVIIIVMLK</sequence>
<dbReference type="PROSITE" id="PS51845">
    <property type="entry name" value="PDEASE_I_2"/>
    <property type="match status" value="1"/>
</dbReference>
<dbReference type="GO" id="GO:0004114">
    <property type="term" value="F:3',5'-cyclic-nucleotide phosphodiesterase activity"/>
    <property type="evidence" value="ECO:0007669"/>
    <property type="project" value="InterPro"/>
</dbReference>
<keyword evidence="1" id="KW-0472">Membrane</keyword>
<dbReference type="InterPro" id="IPR002073">
    <property type="entry name" value="PDEase_catalytic_dom"/>
</dbReference>
<dbReference type="Pfam" id="PF00233">
    <property type="entry name" value="PDEase_I"/>
    <property type="match status" value="1"/>
</dbReference>
<name>A0A3P8CHV8_9TREM</name>
<proteinExistence type="predicted"/>
<dbReference type="SUPFAM" id="SSF109604">
    <property type="entry name" value="HD-domain/PDEase-like"/>
    <property type="match status" value="1"/>
</dbReference>
<evidence type="ECO:0000259" key="2">
    <source>
        <dbReference type="PROSITE" id="PS51845"/>
    </source>
</evidence>
<dbReference type="EMBL" id="UZAL01002719">
    <property type="protein sequence ID" value="VDO84405.1"/>
    <property type="molecule type" value="Genomic_DNA"/>
</dbReference>
<reference evidence="3 4" key="1">
    <citation type="submission" date="2018-11" db="EMBL/GenBank/DDBJ databases">
        <authorList>
            <consortium name="Pathogen Informatics"/>
        </authorList>
    </citation>
    <scope>NUCLEOTIDE SEQUENCE [LARGE SCALE GENOMIC DNA]</scope>
    <source>
        <strain>Denwood</strain>
        <strain evidence="4">Zambia</strain>
    </source>
</reference>
<evidence type="ECO:0000313" key="3">
    <source>
        <dbReference type="EMBL" id="VDO84405.1"/>
    </source>
</evidence>
<keyword evidence="1" id="KW-1133">Transmembrane helix</keyword>
<dbReference type="AlphaFoldDB" id="A0A3P8CHV8"/>
<dbReference type="GO" id="GO:0007165">
    <property type="term" value="P:signal transduction"/>
    <property type="evidence" value="ECO:0007669"/>
    <property type="project" value="InterPro"/>
</dbReference>
<feature type="transmembrane region" description="Helical" evidence="1">
    <location>
        <begin position="36"/>
        <end position="57"/>
    </location>
</feature>
<accession>A0A3P8CHV8</accession>
<dbReference type="Proteomes" id="UP000269396">
    <property type="component" value="Unassembled WGS sequence"/>
</dbReference>
<keyword evidence="1" id="KW-0812">Transmembrane</keyword>
<dbReference type="Gene3D" id="1.10.1300.10">
    <property type="entry name" value="3'5'-cyclic nucleotide phosphodiesterase, catalytic domain"/>
    <property type="match status" value="1"/>
</dbReference>